<evidence type="ECO:0000313" key="9">
    <source>
        <dbReference type="EMBL" id="KKQ15877.1"/>
    </source>
</evidence>
<sequence length="147" mass="17114">MKCPFCYSELSNVIDKRAVKSSGEIRRRRECLKCRRRYTTYERVSAVELAVIKKDGRREPFDILKLKGGLIRALEKRPAFLEIDSIVSKIEAKLKAKGNFEIESRIIGQVSLSELKKIDKVAYLRFASVYRKFEEPGDFTKELQKIH</sequence>
<proteinExistence type="inferred from homology"/>
<evidence type="ECO:0000259" key="8">
    <source>
        <dbReference type="PROSITE" id="PS51161"/>
    </source>
</evidence>
<name>A0A0G0FD42_9BACT</name>
<dbReference type="PATRIC" id="fig|1618417.4.peg.373"/>
<comment type="similarity">
    <text evidence="7">Belongs to the NrdR family.</text>
</comment>
<keyword evidence="7" id="KW-0479">Metal-binding</keyword>
<evidence type="ECO:0000256" key="2">
    <source>
        <dbReference type="ARBA" id="ARBA00022741"/>
    </source>
</evidence>
<dbReference type="InterPro" id="IPR055173">
    <property type="entry name" value="NrdR-like_N"/>
</dbReference>
<keyword evidence="5 7" id="KW-0238">DNA-binding</keyword>
<evidence type="ECO:0000256" key="5">
    <source>
        <dbReference type="ARBA" id="ARBA00023125"/>
    </source>
</evidence>
<dbReference type="HAMAP" id="MF_00440">
    <property type="entry name" value="NrdR"/>
    <property type="match status" value="1"/>
</dbReference>
<gene>
    <name evidence="7" type="primary">nrdR</name>
    <name evidence="9" type="ORF">US28_C0008G0009</name>
</gene>
<dbReference type="PANTHER" id="PTHR30455:SF2">
    <property type="entry name" value="TRANSCRIPTIONAL REPRESSOR NRDR"/>
    <property type="match status" value="1"/>
</dbReference>
<organism evidence="9 10">
    <name type="scientific">Candidatus Daviesbacteria bacterium GW2011_GWA1_36_8</name>
    <dbReference type="NCBI Taxonomy" id="1618417"/>
    <lineage>
        <taxon>Bacteria</taxon>
        <taxon>Candidatus Daviesiibacteriota</taxon>
    </lineage>
</organism>
<evidence type="ECO:0000256" key="6">
    <source>
        <dbReference type="ARBA" id="ARBA00023163"/>
    </source>
</evidence>
<evidence type="ECO:0000256" key="1">
    <source>
        <dbReference type="ARBA" id="ARBA00022491"/>
    </source>
</evidence>
<keyword evidence="7" id="KW-0863">Zinc-finger</keyword>
<keyword evidence="7" id="KW-0862">Zinc</keyword>
<accession>A0A0G0FD42</accession>
<comment type="caution">
    <text evidence="9">The sequence shown here is derived from an EMBL/GenBank/DDBJ whole genome shotgun (WGS) entry which is preliminary data.</text>
</comment>
<feature type="zinc finger region" evidence="7">
    <location>
        <begin position="3"/>
        <end position="34"/>
    </location>
</feature>
<dbReference type="AlphaFoldDB" id="A0A0G0FD42"/>
<keyword evidence="2 7" id="KW-0547">Nucleotide-binding</keyword>
<dbReference type="PANTHER" id="PTHR30455">
    <property type="entry name" value="TRANSCRIPTIONAL REPRESSOR NRDR"/>
    <property type="match status" value="1"/>
</dbReference>
<dbReference type="GO" id="GO:0008270">
    <property type="term" value="F:zinc ion binding"/>
    <property type="evidence" value="ECO:0007669"/>
    <property type="project" value="UniProtKB-UniRule"/>
</dbReference>
<comment type="function">
    <text evidence="7">Negatively regulates transcription of bacterial ribonucleotide reductase nrd genes and operons by binding to NrdR-boxes.</text>
</comment>
<keyword evidence="6 7" id="KW-0804">Transcription</keyword>
<evidence type="ECO:0000256" key="7">
    <source>
        <dbReference type="HAMAP-Rule" id="MF_00440"/>
    </source>
</evidence>
<keyword evidence="3 7" id="KW-0067">ATP-binding</keyword>
<dbReference type="GO" id="GO:0045892">
    <property type="term" value="P:negative regulation of DNA-templated transcription"/>
    <property type="evidence" value="ECO:0007669"/>
    <property type="project" value="UniProtKB-UniRule"/>
</dbReference>
<dbReference type="Pfam" id="PF03477">
    <property type="entry name" value="ATP-cone"/>
    <property type="match status" value="1"/>
</dbReference>
<evidence type="ECO:0000313" key="10">
    <source>
        <dbReference type="Proteomes" id="UP000034448"/>
    </source>
</evidence>
<dbReference type="InterPro" id="IPR005144">
    <property type="entry name" value="ATP-cone_dom"/>
</dbReference>
<dbReference type="NCBIfam" id="TIGR00244">
    <property type="entry name" value="transcriptional regulator NrdR"/>
    <property type="match status" value="1"/>
</dbReference>
<keyword evidence="1 7" id="KW-0678">Repressor</keyword>
<keyword evidence="4 7" id="KW-0805">Transcription regulation</keyword>
<dbReference type="PROSITE" id="PS51161">
    <property type="entry name" value="ATP_CONE"/>
    <property type="match status" value="1"/>
</dbReference>
<reference evidence="9 10" key="1">
    <citation type="journal article" date="2015" name="Nature">
        <title>rRNA introns, odd ribosomes, and small enigmatic genomes across a large radiation of phyla.</title>
        <authorList>
            <person name="Brown C.T."/>
            <person name="Hug L.A."/>
            <person name="Thomas B.C."/>
            <person name="Sharon I."/>
            <person name="Castelle C.J."/>
            <person name="Singh A."/>
            <person name="Wilkins M.J."/>
            <person name="Williams K.H."/>
            <person name="Banfield J.F."/>
        </authorList>
    </citation>
    <scope>NUCLEOTIDE SEQUENCE [LARGE SCALE GENOMIC DNA]</scope>
</reference>
<evidence type="ECO:0000256" key="4">
    <source>
        <dbReference type="ARBA" id="ARBA00023015"/>
    </source>
</evidence>
<dbReference type="GO" id="GO:0003677">
    <property type="term" value="F:DNA binding"/>
    <property type="evidence" value="ECO:0007669"/>
    <property type="project" value="UniProtKB-KW"/>
</dbReference>
<dbReference type="GO" id="GO:0005524">
    <property type="term" value="F:ATP binding"/>
    <property type="evidence" value="ECO:0007669"/>
    <property type="project" value="UniProtKB-UniRule"/>
</dbReference>
<dbReference type="Proteomes" id="UP000034448">
    <property type="component" value="Unassembled WGS sequence"/>
</dbReference>
<feature type="domain" description="ATP-cone" evidence="8">
    <location>
        <begin position="49"/>
        <end position="138"/>
    </location>
</feature>
<comment type="cofactor">
    <cofactor evidence="7">
        <name>Zn(2+)</name>
        <dbReference type="ChEBI" id="CHEBI:29105"/>
    </cofactor>
    <text evidence="7">Binds 1 zinc ion.</text>
</comment>
<dbReference type="Pfam" id="PF22811">
    <property type="entry name" value="Zn_ribbon_NrdR"/>
    <property type="match status" value="1"/>
</dbReference>
<dbReference type="InterPro" id="IPR003796">
    <property type="entry name" value="RNR_NrdR-like"/>
</dbReference>
<evidence type="ECO:0000256" key="3">
    <source>
        <dbReference type="ARBA" id="ARBA00022840"/>
    </source>
</evidence>
<protein>
    <recommendedName>
        <fullName evidence="7">Transcriptional repressor NrdR</fullName>
    </recommendedName>
</protein>
<dbReference type="EMBL" id="LBSJ01000008">
    <property type="protein sequence ID" value="KKQ15877.1"/>
    <property type="molecule type" value="Genomic_DNA"/>
</dbReference>